<feature type="compositionally biased region" description="Acidic residues" evidence="1">
    <location>
        <begin position="55"/>
        <end position="66"/>
    </location>
</feature>
<dbReference type="Pfam" id="PF02368">
    <property type="entry name" value="Big_2"/>
    <property type="match status" value="4"/>
</dbReference>
<accession>A0ABV1HWB3</accession>
<evidence type="ECO:0000313" key="5">
    <source>
        <dbReference type="Proteomes" id="UP001478133"/>
    </source>
</evidence>
<feature type="chain" id="PRO_5047378943" evidence="2">
    <location>
        <begin position="25"/>
        <end position="663"/>
    </location>
</feature>
<feature type="domain" description="BIG2" evidence="3">
    <location>
        <begin position="312"/>
        <end position="392"/>
    </location>
</feature>
<dbReference type="Proteomes" id="UP001478133">
    <property type="component" value="Unassembled WGS sequence"/>
</dbReference>
<dbReference type="SMART" id="SM00635">
    <property type="entry name" value="BID_2"/>
    <property type="match status" value="4"/>
</dbReference>
<gene>
    <name evidence="4" type="ORF">ABFO16_10310</name>
</gene>
<evidence type="ECO:0000256" key="1">
    <source>
        <dbReference type="SAM" id="MobiDB-lite"/>
    </source>
</evidence>
<feature type="signal peptide" evidence="2">
    <location>
        <begin position="1"/>
        <end position="24"/>
    </location>
</feature>
<name>A0ABV1HWB3_9FIRM</name>
<organism evidence="4 5">
    <name type="scientific">Ruminococcoides intestinihominis</name>
    <dbReference type="NCBI Taxonomy" id="3133161"/>
    <lineage>
        <taxon>Bacteria</taxon>
        <taxon>Bacillati</taxon>
        <taxon>Bacillota</taxon>
        <taxon>Clostridia</taxon>
        <taxon>Eubacteriales</taxon>
        <taxon>Oscillospiraceae</taxon>
        <taxon>Ruminococcoides</taxon>
    </lineage>
</organism>
<dbReference type="RefSeq" id="WP_368001518.1">
    <property type="nucleotide sequence ID" value="NZ_JBBMFI010000084.1"/>
</dbReference>
<feature type="region of interest" description="Disordered" evidence="1">
    <location>
        <begin position="31"/>
        <end position="142"/>
    </location>
</feature>
<feature type="domain" description="BIG2" evidence="3">
    <location>
        <begin position="399"/>
        <end position="478"/>
    </location>
</feature>
<evidence type="ECO:0000313" key="4">
    <source>
        <dbReference type="EMBL" id="MEQ2566614.1"/>
    </source>
</evidence>
<reference evidence="4 5" key="1">
    <citation type="submission" date="2024-03" db="EMBL/GenBank/DDBJ databases">
        <title>Human intestinal bacterial collection.</title>
        <authorList>
            <person name="Pauvert C."/>
            <person name="Hitch T.C.A."/>
            <person name="Clavel T."/>
        </authorList>
    </citation>
    <scope>NUCLEOTIDE SEQUENCE [LARGE SCALE GENOMIC DNA]</scope>
    <source>
        <strain evidence="4 5">CLA-AP-H18</strain>
    </source>
</reference>
<comment type="caution">
    <text evidence="4">The sequence shown here is derived from an EMBL/GenBank/DDBJ whole genome shotgun (WGS) entry which is preliminary data.</text>
</comment>
<dbReference type="InterPro" id="IPR008964">
    <property type="entry name" value="Invasin/intimin_cell_adhesion"/>
</dbReference>
<dbReference type="SUPFAM" id="SSF49373">
    <property type="entry name" value="Invasin/intimin cell-adhesion fragments"/>
    <property type="match status" value="4"/>
</dbReference>
<keyword evidence="5" id="KW-1185">Reference proteome</keyword>
<feature type="compositionally biased region" description="Low complexity" evidence="1">
    <location>
        <begin position="67"/>
        <end position="136"/>
    </location>
</feature>
<feature type="domain" description="BIG2" evidence="3">
    <location>
        <begin position="142"/>
        <end position="219"/>
    </location>
</feature>
<evidence type="ECO:0000256" key="2">
    <source>
        <dbReference type="SAM" id="SignalP"/>
    </source>
</evidence>
<feature type="domain" description="BIG2" evidence="3">
    <location>
        <begin position="226"/>
        <end position="305"/>
    </location>
</feature>
<evidence type="ECO:0000259" key="3">
    <source>
        <dbReference type="SMART" id="SM00635"/>
    </source>
</evidence>
<proteinExistence type="predicted"/>
<dbReference type="EMBL" id="JBBMFI010000084">
    <property type="protein sequence ID" value="MEQ2566614.1"/>
    <property type="molecule type" value="Genomic_DNA"/>
</dbReference>
<dbReference type="InterPro" id="IPR003343">
    <property type="entry name" value="Big_2"/>
</dbReference>
<sequence>MKKLLSLLLVATIITSTLCVSYFAFDNVDNLSNITTSEPTDKEIETSTISTSDEATPDEATPDEITTEPSSPITESSTIESSTEPSSSTTESSTIESSTEPSSSTTESSTIESSTEPSSSTTESSTIESSTEPTTTKPTDIKVSSIKLNTKNHTMYSNQYVQLKATVLPNNAYNKSVTWKSSNSKIAIVDKNGKVKALKVGNAIITATSTDGSNVSAQCKIKVVQRVTKIKLNKSIINLSKKGKTAKLKATVLPNNAYNKSVTWKANNTKVVTVDKKGKIKATTNKGATYVNAIAKDGSKKKAKLLVVVGPKVKKITLNKTSVTLNRGAKNRTFQLKKAIKNKNATYKGVSWYSSNKNVATVDKNGKVTIKHRGKVVITVKARDGSNKSAKCKVTVRQLVTKLSYNKATQKAEVYKNKTIKFAVTVVPSNANNKKLTYSSSNKKVATVNSKGIIKGIKAGTVTITAKAKDGSRKAVKLTVKVKNPPISDNTKLTSKQLKSESTLKRICKKFNDYFKSCGAVVEPKLKGTHQWYVENTSTYLDKEVSINDFYIQTLCLWIQEMSSDTLGNDGEWNGIKDMDELDKLLNSFIYRDKNGYPKYRKNLILNKKYNGLDWFVNYYSNRCGRDQLFIYIDYEKMNGQKDIQGNQEYLIKFYYDWQSNID</sequence>
<protein>
    <submittedName>
        <fullName evidence="4">Ig-like domain-containing protein</fullName>
    </submittedName>
</protein>
<keyword evidence="2" id="KW-0732">Signal</keyword>
<dbReference type="Gene3D" id="2.60.40.1080">
    <property type="match status" value="4"/>
</dbReference>